<dbReference type="STRING" id="52560.SAMN04488082_120104"/>
<gene>
    <name evidence="1" type="ORF">SAMN04488082_120104</name>
</gene>
<dbReference type="SUPFAM" id="SSF54862">
    <property type="entry name" value="4Fe-4S ferredoxins"/>
    <property type="match status" value="1"/>
</dbReference>
<evidence type="ECO:0000313" key="1">
    <source>
        <dbReference type="EMBL" id="SFK33481.1"/>
    </source>
</evidence>
<proteinExistence type="predicted"/>
<dbReference type="OrthoDB" id="5471967at2"/>
<keyword evidence="2" id="KW-1185">Reference proteome</keyword>
<dbReference type="AlphaFoldDB" id="A0A1I3YQD7"/>
<evidence type="ECO:0000313" key="2">
    <source>
        <dbReference type="Proteomes" id="UP000198635"/>
    </source>
</evidence>
<protein>
    <submittedName>
        <fullName evidence="1">4Fe-4S single cluster domain of Ferredoxin I</fullName>
    </submittedName>
</protein>
<organism evidence="1 2">
    <name type="scientific">Desulfomicrobium apsheronum</name>
    <dbReference type="NCBI Taxonomy" id="52560"/>
    <lineage>
        <taxon>Bacteria</taxon>
        <taxon>Pseudomonadati</taxon>
        <taxon>Thermodesulfobacteriota</taxon>
        <taxon>Desulfovibrionia</taxon>
        <taxon>Desulfovibrionales</taxon>
        <taxon>Desulfomicrobiaceae</taxon>
        <taxon>Desulfomicrobium</taxon>
    </lineage>
</organism>
<dbReference type="RefSeq" id="WP_092378234.1">
    <property type="nucleotide sequence ID" value="NZ_FORX01000020.1"/>
</dbReference>
<name>A0A1I3YQD7_9BACT</name>
<dbReference type="Gene3D" id="3.30.70.20">
    <property type="match status" value="1"/>
</dbReference>
<dbReference type="Pfam" id="PF13370">
    <property type="entry name" value="Fer4_13"/>
    <property type="match status" value="1"/>
</dbReference>
<accession>A0A1I3YQD7</accession>
<dbReference type="EMBL" id="FORX01000020">
    <property type="protein sequence ID" value="SFK33481.1"/>
    <property type="molecule type" value="Genomic_DNA"/>
</dbReference>
<reference evidence="2" key="1">
    <citation type="submission" date="2016-10" db="EMBL/GenBank/DDBJ databases">
        <authorList>
            <person name="Varghese N."/>
            <person name="Submissions S."/>
        </authorList>
    </citation>
    <scope>NUCLEOTIDE SEQUENCE [LARGE SCALE GENOMIC DNA]</scope>
    <source>
        <strain evidence="2">DSM 5918</strain>
    </source>
</reference>
<sequence length="64" mass="6976">MNMVEVALNGPCCSGCLACVELAPEIFAYDEDAHVAVILQNPCEEDLARKVVSYCPDDCIEIIE</sequence>
<dbReference type="Proteomes" id="UP000198635">
    <property type="component" value="Unassembled WGS sequence"/>
</dbReference>